<dbReference type="Pfam" id="PF03743">
    <property type="entry name" value="TrbI"/>
    <property type="match status" value="1"/>
</dbReference>
<dbReference type="Proteomes" id="UP000033769">
    <property type="component" value="Unassembled WGS sequence"/>
</dbReference>
<dbReference type="GO" id="GO:0016020">
    <property type="term" value="C:membrane"/>
    <property type="evidence" value="ECO:0007669"/>
    <property type="project" value="UniProtKB-SubCell"/>
</dbReference>
<keyword evidence="5 7" id="KW-0472">Membrane</keyword>
<evidence type="ECO:0000256" key="3">
    <source>
        <dbReference type="ARBA" id="ARBA00022692"/>
    </source>
</evidence>
<dbReference type="Gene3D" id="2.40.128.260">
    <property type="entry name" value="Type IV secretion system, VirB10/TraB/TrbI"/>
    <property type="match status" value="1"/>
</dbReference>
<comment type="similarity">
    <text evidence="2">Belongs to the TrbI/VirB10 family.</text>
</comment>
<evidence type="ECO:0000256" key="4">
    <source>
        <dbReference type="ARBA" id="ARBA00022989"/>
    </source>
</evidence>
<accession>A0A0F3MIB3</accession>
<dbReference type="RefSeq" id="WP_047220076.1">
    <property type="nucleotide sequence ID" value="NZ_LS398551.1"/>
</dbReference>
<reference evidence="11" key="2">
    <citation type="submission" date="2018-03" db="EMBL/GenBank/DDBJ databases">
        <authorList>
            <person name="Batty M. E."/>
            <person name="Batty M E."/>
        </authorList>
    </citation>
    <scope>NUCLEOTIDE SEQUENCE [LARGE SCALE GENOMIC DNA]</scope>
    <source>
        <strain evidence="11">Gilliam</strain>
    </source>
</reference>
<feature type="transmembrane region" description="Helical" evidence="7">
    <location>
        <begin position="44"/>
        <end position="67"/>
    </location>
</feature>
<sequence>MQNINNDSNQDPQGQYDHSEDSKVVGPEVHNEFSKVASSAKRSVLLTIVIVVISIVILYFVISSIFIDESPKEESIAVPVPVDVIKPNIELSGDIVIPELPTIPTLITPELPEIKVPDQAKLNNLNNDNSSKDEVVQSNKLPKEPKLIKPPVLPLTEQGEYNNAKQDAKIPSLDLSAQTKDRAARLQEKRTSTNIVLINKSPPSPTREEMEQIRNFTDAGELRYLLGRGTVIDAVIISAVNSDFIGEIVAMVSKDVYSQEGKTILIPRGSKIFGYPSILDNAAHGRMMITWSEVQIAGSQYKLNLSAPTIDRLGKIGVAGKVNNKNLARIMHAVLVSAVNIGAAFTLDKVVALQQQMANTTSGLTGTLIKNAMNINNDSVKSDGQKITEICGMSRSLITDKSSSVYTTINQKCMEIETSIIANVDDKQKLSSLINTIINISNSTANNSNSNTQKATDTALSDVVNAIKKIIPSQEFNRTITLNQGQNIKIYVNKDYLFPTKAVNGIQVLR</sequence>
<evidence type="ECO:0000256" key="2">
    <source>
        <dbReference type="ARBA" id="ARBA00010265"/>
    </source>
</evidence>
<keyword evidence="4 7" id="KW-1133">Transmembrane helix</keyword>
<dbReference type="EMBL" id="LS398551">
    <property type="protein sequence ID" value="SPR02149.1"/>
    <property type="molecule type" value="Genomic_DNA"/>
</dbReference>
<keyword evidence="11" id="KW-1185">Reference proteome</keyword>
<dbReference type="InterPro" id="IPR005498">
    <property type="entry name" value="T4SS_VirB10/TraB/TrbI"/>
</dbReference>
<evidence type="ECO:0000313" key="11">
    <source>
        <dbReference type="Proteomes" id="UP000244959"/>
    </source>
</evidence>
<proteinExistence type="inferred from homology"/>
<evidence type="ECO:0000256" key="7">
    <source>
        <dbReference type="SAM" id="Phobius"/>
    </source>
</evidence>
<dbReference type="EMBL" id="LANO01000001">
    <property type="protein sequence ID" value="KJV54314.1"/>
    <property type="molecule type" value="Genomic_DNA"/>
</dbReference>
<feature type="region of interest" description="Disordered" evidence="6">
    <location>
        <begin position="1"/>
        <end position="23"/>
    </location>
</feature>
<evidence type="ECO:0000313" key="8">
    <source>
        <dbReference type="EMBL" id="KJV54314.1"/>
    </source>
</evidence>
<dbReference type="CDD" id="cd16429">
    <property type="entry name" value="VirB10"/>
    <property type="match status" value="1"/>
</dbReference>
<feature type="compositionally biased region" description="Basic and acidic residues" evidence="6">
    <location>
        <begin position="130"/>
        <end position="147"/>
    </location>
</feature>
<feature type="region of interest" description="Disordered" evidence="6">
    <location>
        <begin position="122"/>
        <end position="149"/>
    </location>
</feature>
<reference evidence="9" key="3">
    <citation type="submission" date="2018-03" db="EMBL/GenBank/DDBJ databases">
        <authorList>
            <person name="Keele B.F."/>
        </authorList>
    </citation>
    <scope>NUCLEOTIDE SEQUENCE [LARGE SCALE GENOMIC DNA]</scope>
    <source>
        <strain evidence="9">Gilliam</strain>
    </source>
</reference>
<gene>
    <name evidence="9" type="ORF">GILLIAM_00005</name>
    <name evidence="8" type="ORF">OTSGILL_0064</name>
</gene>
<evidence type="ECO:0000313" key="10">
    <source>
        <dbReference type="Proteomes" id="UP000033769"/>
    </source>
</evidence>
<evidence type="ECO:0000256" key="5">
    <source>
        <dbReference type="ARBA" id="ARBA00023136"/>
    </source>
</evidence>
<organism evidence="8 10">
    <name type="scientific">Orientia tsutsugamushi str. Gilliam</name>
    <dbReference type="NCBI Taxonomy" id="1359184"/>
    <lineage>
        <taxon>Bacteria</taxon>
        <taxon>Pseudomonadati</taxon>
        <taxon>Pseudomonadota</taxon>
        <taxon>Alphaproteobacteria</taxon>
        <taxon>Rickettsiales</taxon>
        <taxon>Rickettsiaceae</taxon>
        <taxon>Rickettsieae</taxon>
        <taxon>Orientia</taxon>
    </lineage>
</organism>
<dbReference type="PATRIC" id="fig|1359184.3.peg.71"/>
<evidence type="ECO:0000256" key="1">
    <source>
        <dbReference type="ARBA" id="ARBA00004167"/>
    </source>
</evidence>
<protein>
    <submittedName>
        <fullName evidence="8">Bacterial conjugation TrbI-like family protein</fullName>
    </submittedName>
    <submittedName>
        <fullName evidence="9">Type VI secretion protein</fullName>
    </submittedName>
</protein>
<keyword evidence="3 7" id="KW-0812">Transmembrane</keyword>
<dbReference type="Proteomes" id="UP000244959">
    <property type="component" value="Chromosome I"/>
</dbReference>
<dbReference type="AlphaFoldDB" id="A0A0F3MIB3"/>
<feature type="compositionally biased region" description="Polar residues" evidence="6">
    <location>
        <begin position="1"/>
        <end position="13"/>
    </location>
</feature>
<dbReference type="InterPro" id="IPR042217">
    <property type="entry name" value="T4SS_VirB10/TrbI"/>
</dbReference>
<evidence type="ECO:0000256" key="6">
    <source>
        <dbReference type="SAM" id="MobiDB-lite"/>
    </source>
</evidence>
<evidence type="ECO:0000313" key="9">
    <source>
        <dbReference type="EMBL" id="SPR02149.1"/>
    </source>
</evidence>
<name>A0A0F3MIB3_ORITS</name>
<reference evidence="8 10" key="1">
    <citation type="submission" date="2015-02" db="EMBL/GenBank/DDBJ databases">
        <title>Genome Sequencing of Rickettsiales.</title>
        <authorList>
            <person name="Daugherty S.C."/>
            <person name="Su Q."/>
            <person name="Abolude K."/>
            <person name="Beier-Sexton M."/>
            <person name="Carlyon J.A."/>
            <person name="Carter R."/>
            <person name="Day N.P."/>
            <person name="Dumler S.J."/>
            <person name="Dyachenko V."/>
            <person name="Godinez A."/>
            <person name="Kurtti T.J."/>
            <person name="Lichay M."/>
            <person name="Mullins K.E."/>
            <person name="Ott S."/>
            <person name="Pappas-Brown V."/>
            <person name="Paris D.H."/>
            <person name="Patel P."/>
            <person name="Richards A.L."/>
            <person name="Sadzewicz L."/>
            <person name="Sears K."/>
            <person name="Seidman D."/>
            <person name="Sengamalay N."/>
            <person name="Stenos J."/>
            <person name="Tallon L.J."/>
            <person name="Vincent G."/>
            <person name="Fraser C.M."/>
            <person name="Munderloh U."/>
            <person name="Dunning-Hotopp J.C."/>
        </authorList>
    </citation>
    <scope>NUCLEOTIDE SEQUENCE [LARGE SCALE GENOMIC DNA]</scope>
    <source>
        <strain evidence="8 10">Gilliam</strain>
    </source>
</reference>
<comment type="subcellular location">
    <subcellularLocation>
        <location evidence="1">Membrane</location>
        <topology evidence="1">Single-pass membrane protein</topology>
    </subcellularLocation>
</comment>